<dbReference type="AlphaFoldDB" id="A0A644XWH5"/>
<dbReference type="EMBL" id="VSSQ01003418">
    <property type="protein sequence ID" value="MPM20592.1"/>
    <property type="molecule type" value="Genomic_DNA"/>
</dbReference>
<sequence>MLIDLLDNLEWYRALHPDVQTVIDILDRSLPYEDAAGQHSVDGLGYQVLAYVTNELGSLQIAGERQLHVVLEGEELFSLQDEKQPVVVSHLTTGSFVLVAKGETYRHQQVLTSECAVKKVIFKLPESEL</sequence>
<comment type="caution">
    <text evidence="1">The sequence shown here is derived from an EMBL/GenBank/DDBJ whole genome shotgun (WGS) entry which is preliminary data.</text>
</comment>
<evidence type="ECO:0008006" key="2">
    <source>
        <dbReference type="Google" id="ProtNLM"/>
    </source>
</evidence>
<protein>
    <recommendedName>
        <fullName evidence="2">Beta-galactosidase subunit beta</fullName>
    </recommendedName>
</protein>
<dbReference type="SUPFAM" id="SSF51197">
    <property type="entry name" value="Clavaminate synthase-like"/>
    <property type="match status" value="1"/>
</dbReference>
<accession>A0A644XWH5</accession>
<gene>
    <name evidence="1" type="ORF">SDC9_67023</name>
</gene>
<name>A0A644XWH5_9ZZZZ</name>
<evidence type="ECO:0000313" key="1">
    <source>
        <dbReference type="EMBL" id="MPM20592.1"/>
    </source>
</evidence>
<reference evidence="1" key="1">
    <citation type="submission" date="2019-08" db="EMBL/GenBank/DDBJ databases">
        <authorList>
            <person name="Kucharzyk K."/>
            <person name="Murdoch R.W."/>
            <person name="Higgins S."/>
            <person name="Loffler F."/>
        </authorList>
    </citation>
    <scope>NUCLEOTIDE SEQUENCE</scope>
</reference>
<proteinExistence type="predicted"/>
<organism evidence="1">
    <name type="scientific">bioreactor metagenome</name>
    <dbReference type="NCBI Taxonomy" id="1076179"/>
    <lineage>
        <taxon>unclassified sequences</taxon>
        <taxon>metagenomes</taxon>
        <taxon>ecological metagenomes</taxon>
    </lineage>
</organism>